<evidence type="ECO:0000313" key="1">
    <source>
        <dbReference type="Proteomes" id="UP000887580"/>
    </source>
</evidence>
<evidence type="ECO:0000313" key="2">
    <source>
        <dbReference type="WBParaSite" id="PS1159_v2.g5265.t1"/>
    </source>
</evidence>
<name>A0AC35GHK9_9BILA</name>
<dbReference type="WBParaSite" id="PS1159_v2.g5265.t1">
    <property type="protein sequence ID" value="PS1159_v2.g5265.t1"/>
    <property type="gene ID" value="PS1159_v2.g5265"/>
</dbReference>
<accession>A0AC35GHK9</accession>
<proteinExistence type="predicted"/>
<reference evidence="2" key="1">
    <citation type="submission" date="2022-11" db="UniProtKB">
        <authorList>
            <consortium name="WormBaseParasite"/>
        </authorList>
    </citation>
    <scope>IDENTIFICATION</scope>
</reference>
<protein>
    <submittedName>
        <fullName evidence="2">Lipoprotein</fullName>
    </submittedName>
</protein>
<dbReference type="Proteomes" id="UP000887580">
    <property type="component" value="Unplaced"/>
</dbReference>
<sequence length="95" mass="10095">MIFTVLIISTIICSNFILLFGCAKKKEQPMSTPIQRPKFSNIISEVEKNNNDSVKIKKSEADVEFNFDLDDAAAAGGGADAGAGGGEVVDGTKKK</sequence>
<organism evidence="1 2">
    <name type="scientific">Panagrolaimus sp. PS1159</name>
    <dbReference type="NCBI Taxonomy" id="55785"/>
    <lineage>
        <taxon>Eukaryota</taxon>
        <taxon>Metazoa</taxon>
        <taxon>Ecdysozoa</taxon>
        <taxon>Nematoda</taxon>
        <taxon>Chromadorea</taxon>
        <taxon>Rhabditida</taxon>
        <taxon>Tylenchina</taxon>
        <taxon>Panagrolaimomorpha</taxon>
        <taxon>Panagrolaimoidea</taxon>
        <taxon>Panagrolaimidae</taxon>
        <taxon>Panagrolaimus</taxon>
    </lineage>
</organism>